<dbReference type="PANTHER" id="PTHR46211">
    <property type="entry name" value="GLYCEROPHOSPHORYL DIESTER PHOSPHODIESTERASE"/>
    <property type="match status" value="1"/>
</dbReference>
<dbReference type="RefSeq" id="WP_019379692.1">
    <property type="nucleotide sequence ID" value="NZ_CP015506.1"/>
</dbReference>
<protein>
    <recommendedName>
        <fullName evidence="2">GP-PDE domain-containing protein</fullName>
    </recommendedName>
</protein>
<dbReference type="eggNOG" id="COG0584">
    <property type="taxonomic scope" value="Bacteria"/>
</dbReference>
<dbReference type="PROSITE" id="PS51704">
    <property type="entry name" value="GP_PDE"/>
    <property type="match status" value="1"/>
</dbReference>
<name>A0A160MDI8_9BACI</name>
<proteinExistence type="predicted"/>
<keyword evidence="1" id="KW-0812">Transmembrane</keyword>
<dbReference type="InterPro" id="IPR030395">
    <property type="entry name" value="GP_PDE_dom"/>
</dbReference>
<dbReference type="Gene3D" id="3.20.20.190">
    <property type="entry name" value="Phosphatidylinositol (PI) phosphodiesterase"/>
    <property type="match status" value="1"/>
</dbReference>
<evidence type="ECO:0000256" key="1">
    <source>
        <dbReference type="SAM" id="Phobius"/>
    </source>
</evidence>
<feature type="transmembrane region" description="Helical" evidence="1">
    <location>
        <begin position="7"/>
        <end position="25"/>
    </location>
</feature>
<keyword evidence="1" id="KW-0472">Membrane</keyword>
<organism evidence="3 4">
    <name type="scientific">Cytobacillus oceanisediminis 2691</name>
    <dbReference type="NCBI Taxonomy" id="1196031"/>
    <lineage>
        <taxon>Bacteria</taxon>
        <taxon>Bacillati</taxon>
        <taxon>Bacillota</taxon>
        <taxon>Bacilli</taxon>
        <taxon>Bacillales</taxon>
        <taxon>Bacillaceae</taxon>
        <taxon>Cytobacillus</taxon>
    </lineage>
</organism>
<sequence>MRVSKKPVLYSILIGLLLMTISYFFQPLMPFQSIAHRGASALAPENTLAAFEKAIELGFDYIELDVRLSKDKQLVVIHDANVMRTTDGEGLIEDLTVKEIKKLDAGSWFSPAYAGERIPLLNEVLKEVSGKTGIIIEMKSPENQPGMTEILANMLHSFKPDNEIKVQSFHINEIKKFHQLAPEIPAGLLLSKHLDLFHLASYREFASFLSVHHLLLSKSFINQAELFGFEIYSWTISKQYQFADMQRLGVHGIISDDEKRIPDSIIYVLITPFLKGQDFFKTLLA</sequence>
<dbReference type="SUPFAM" id="SSF51695">
    <property type="entry name" value="PLC-like phosphodiesterases"/>
    <property type="match status" value="1"/>
</dbReference>
<dbReference type="Proteomes" id="UP000077856">
    <property type="component" value="Chromosome"/>
</dbReference>
<accession>A0A160MDI8</accession>
<evidence type="ECO:0000313" key="4">
    <source>
        <dbReference type="Proteomes" id="UP000077856"/>
    </source>
</evidence>
<feature type="domain" description="GP-PDE" evidence="2">
    <location>
        <begin position="31"/>
        <end position="265"/>
    </location>
</feature>
<dbReference type="InterPro" id="IPR017946">
    <property type="entry name" value="PLC-like_Pdiesterase_TIM-brl"/>
</dbReference>
<evidence type="ECO:0000313" key="3">
    <source>
        <dbReference type="EMBL" id="AND41082.1"/>
    </source>
</evidence>
<reference evidence="3 4" key="1">
    <citation type="submission" date="2016-04" db="EMBL/GenBank/DDBJ databases">
        <title>Complete genome sequence of Bacillus oceanisediminis strain 2691.</title>
        <authorList>
            <person name="Jeong H."/>
            <person name="Kim H.J."/>
            <person name="Lee D.-W."/>
        </authorList>
    </citation>
    <scope>NUCLEOTIDE SEQUENCE [LARGE SCALE GENOMIC DNA]</scope>
    <source>
        <strain evidence="3 4">2691</strain>
    </source>
</reference>
<dbReference type="Pfam" id="PF03009">
    <property type="entry name" value="GDPD"/>
    <property type="match status" value="1"/>
</dbReference>
<dbReference type="KEGG" id="bon:A361_18640"/>
<dbReference type="AlphaFoldDB" id="A0A160MDI8"/>
<gene>
    <name evidence="3" type="ORF">A361_18640</name>
</gene>
<dbReference type="EMBL" id="CP015506">
    <property type="protein sequence ID" value="AND41082.1"/>
    <property type="molecule type" value="Genomic_DNA"/>
</dbReference>
<dbReference type="GO" id="GO:0008081">
    <property type="term" value="F:phosphoric diester hydrolase activity"/>
    <property type="evidence" value="ECO:0007669"/>
    <property type="project" value="InterPro"/>
</dbReference>
<dbReference type="GO" id="GO:0006629">
    <property type="term" value="P:lipid metabolic process"/>
    <property type="evidence" value="ECO:0007669"/>
    <property type="project" value="InterPro"/>
</dbReference>
<dbReference type="STRING" id="1196031.A361_18640"/>
<evidence type="ECO:0000259" key="2">
    <source>
        <dbReference type="PROSITE" id="PS51704"/>
    </source>
</evidence>
<keyword evidence="1" id="KW-1133">Transmembrane helix</keyword>
<dbReference type="PANTHER" id="PTHR46211:SF1">
    <property type="entry name" value="GLYCEROPHOSPHODIESTER PHOSPHODIESTERASE, CYTOPLASMIC"/>
    <property type="match status" value="1"/>
</dbReference>